<gene>
    <name evidence="1" type="ORF">BGZ95_002516</name>
</gene>
<proteinExistence type="predicted"/>
<sequence length="118" mass="12457">MKSVLAFGVIAIAASSLSSHHHVVRAALPALYKRAGSIVAALPCVKDLATGIPFNDKCKELFASGDIPAVTSLTLAALDLDFIKDPDPLRVTLSVPKMTVDVIAFPGINLDITDCREN</sequence>
<keyword evidence="2" id="KW-1185">Reference proteome</keyword>
<name>A0AAD4D5D9_9FUNG</name>
<evidence type="ECO:0000313" key="2">
    <source>
        <dbReference type="Proteomes" id="UP001194580"/>
    </source>
</evidence>
<dbReference type="AlphaFoldDB" id="A0AAD4D5D9"/>
<reference evidence="1" key="1">
    <citation type="journal article" date="2020" name="Fungal Divers.">
        <title>Resolving the Mortierellaceae phylogeny through synthesis of multi-gene phylogenetics and phylogenomics.</title>
        <authorList>
            <person name="Vandepol N."/>
            <person name="Liber J."/>
            <person name="Desiro A."/>
            <person name="Na H."/>
            <person name="Kennedy M."/>
            <person name="Barry K."/>
            <person name="Grigoriev I.V."/>
            <person name="Miller A.N."/>
            <person name="O'Donnell K."/>
            <person name="Stajich J.E."/>
            <person name="Bonito G."/>
        </authorList>
    </citation>
    <scope>NUCLEOTIDE SEQUENCE</scope>
    <source>
        <strain evidence="1">NRRL 28262</strain>
    </source>
</reference>
<dbReference type="Proteomes" id="UP001194580">
    <property type="component" value="Unassembled WGS sequence"/>
</dbReference>
<protein>
    <submittedName>
        <fullName evidence="1">Uncharacterized protein</fullName>
    </submittedName>
</protein>
<organism evidence="1 2">
    <name type="scientific">Linnemannia exigua</name>
    <dbReference type="NCBI Taxonomy" id="604196"/>
    <lineage>
        <taxon>Eukaryota</taxon>
        <taxon>Fungi</taxon>
        <taxon>Fungi incertae sedis</taxon>
        <taxon>Mucoromycota</taxon>
        <taxon>Mortierellomycotina</taxon>
        <taxon>Mortierellomycetes</taxon>
        <taxon>Mortierellales</taxon>
        <taxon>Mortierellaceae</taxon>
        <taxon>Linnemannia</taxon>
    </lineage>
</organism>
<evidence type="ECO:0000313" key="1">
    <source>
        <dbReference type="EMBL" id="KAG0268301.1"/>
    </source>
</evidence>
<accession>A0AAD4D5D9</accession>
<comment type="caution">
    <text evidence="1">The sequence shown here is derived from an EMBL/GenBank/DDBJ whole genome shotgun (WGS) entry which is preliminary data.</text>
</comment>
<feature type="non-terminal residue" evidence="1">
    <location>
        <position position="118"/>
    </location>
</feature>
<dbReference type="EMBL" id="JAAAIL010001536">
    <property type="protein sequence ID" value="KAG0268301.1"/>
    <property type="molecule type" value="Genomic_DNA"/>
</dbReference>